<feature type="compositionally biased region" description="Low complexity" evidence="7">
    <location>
        <begin position="257"/>
        <end position="276"/>
    </location>
</feature>
<evidence type="ECO:0000256" key="8">
    <source>
        <dbReference type="SAM" id="Phobius"/>
    </source>
</evidence>
<name>A0A8E2F6J7_9PEZI</name>
<dbReference type="PANTHER" id="PTHR12223:SF28">
    <property type="entry name" value="LECTIN, MANNOSE BINDING 1 LIKE"/>
    <property type="match status" value="1"/>
</dbReference>
<sequence>MYMSPWSIRALAWSTIAISVARAQYIIDGLSFGHKEGSISPNQRAIPGWDVSGEGHIPDLLSDRVILTPPYPGNKRGALWSENPVQHSEWQAELHFRASGPERGSGNLQVWYAKDGRKEVGLSSLYTTGKFDGLVLVLDQYGGRGGTIRGFLNDGTTSYRDHHNVDSLSFGQCNYPYRNLGRFSVLQLKQAADYFQVTVDGNPCFRSDKIKLPSGYYFGVSVASAETPDSFEANKFVVTTTNTNTREEVYRQPPPQQMEQPPQQQQQQQASGQVPQDLQDTLAASIRTQQDQFADLHNRLQIVNHQVNNIFRELEKLTKREEERHAELMNRAIPIHDHVNGVERNVEKIESIVKAIQKDIEGKDYREHLTNLQNTLRDTQAHISEGLPAAMTHIVAGAKPRMGVFLFIAVAVQVMVLGAYIVYKKRRNSAPKKYL</sequence>
<keyword evidence="5 8" id="KW-0472">Membrane</keyword>
<evidence type="ECO:0000256" key="7">
    <source>
        <dbReference type="SAM" id="MobiDB-lite"/>
    </source>
</evidence>
<dbReference type="GO" id="GO:0005793">
    <property type="term" value="C:endoplasmic reticulum-Golgi intermediate compartment"/>
    <property type="evidence" value="ECO:0007669"/>
    <property type="project" value="TreeGrafter"/>
</dbReference>
<evidence type="ECO:0000256" key="1">
    <source>
        <dbReference type="ARBA" id="ARBA00004479"/>
    </source>
</evidence>
<dbReference type="CDD" id="cd06903">
    <property type="entry name" value="lectin_EMP46_EMP47"/>
    <property type="match status" value="1"/>
</dbReference>
<feature type="transmembrane region" description="Helical" evidence="8">
    <location>
        <begin position="402"/>
        <end position="423"/>
    </location>
</feature>
<evidence type="ECO:0000259" key="10">
    <source>
        <dbReference type="PROSITE" id="PS51328"/>
    </source>
</evidence>
<proteinExistence type="predicted"/>
<organism evidence="11 12">
    <name type="scientific">Glonium stellatum</name>
    <dbReference type="NCBI Taxonomy" id="574774"/>
    <lineage>
        <taxon>Eukaryota</taxon>
        <taxon>Fungi</taxon>
        <taxon>Dikarya</taxon>
        <taxon>Ascomycota</taxon>
        <taxon>Pezizomycotina</taxon>
        <taxon>Dothideomycetes</taxon>
        <taxon>Pleosporomycetidae</taxon>
        <taxon>Gloniales</taxon>
        <taxon>Gloniaceae</taxon>
        <taxon>Glonium</taxon>
    </lineage>
</organism>
<dbReference type="PANTHER" id="PTHR12223">
    <property type="entry name" value="VESICULAR MANNOSE-BINDING LECTIN"/>
    <property type="match status" value="1"/>
</dbReference>
<dbReference type="InterPro" id="IPR051136">
    <property type="entry name" value="Intracellular_Lectin-GPT"/>
</dbReference>
<dbReference type="Proteomes" id="UP000250140">
    <property type="component" value="Unassembled WGS sequence"/>
</dbReference>
<feature type="signal peptide" evidence="9">
    <location>
        <begin position="1"/>
        <end position="23"/>
    </location>
</feature>
<accession>A0A8E2F6J7</accession>
<keyword evidence="4 8" id="KW-1133">Transmembrane helix</keyword>
<keyword evidence="3 9" id="KW-0732">Signal</keyword>
<reference evidence="11 12" key="1">
    <citation type="journal article" date="2016" name="Nat. Commun.">
        <title>Ectomycorrhizal ecology is imprinted in the genome of the dominant symbiotic fungus Cenococcum geophilum.</title>
        <authorList>
            <consortium name="DOE Joint Genome Institute"/>
            <person name="Peter M."/>
            <person name="Kohler A."/>
            <person name="Ohm R.A."/>
            <person name="Kuo A."/>
            <person name="Krutzmann J."/>
            <person name="Morin E."/>
            <person name="Arend M."/>
            <person name="Barry K.W."/>
            <person name="Binder M."/>
            <person name="Choi C."/>
            <person name="Clum A."/>
            <person name="Copeland A."/>
            <person name="Grisel N."/>
            <person name="Haridas S."/>
            <person name="Kipfer T."/>
            <person name="LaButti K."/>
            <person name="Lindquist E."/>
            <person name="Lipzen A."/>
            <person name="Maire R."/>
            <person name="Meier B."/>
            <person name="Mihaltcheva S."/>
            <person name="Molinier V."/>
            <person name="Murat C."/>
            <person name="Poggeler S."/>
            <person name="Quandt C.A."/>
            <person name="Sperisen C."/>
            <person name="Tritt A."/>
            <person name="Tisserant E."/>
            <person name="Crous P.W."/>
            <person name="Henrissat B."/>
            <person name="Nehls U."/>
            <person name="Egli S."/>
            <person name="Spatafora J.W."/>
            <person name="Grigoriev I.V."/>
            <person name="Martin F.M."/>
        </authorList>
    </citation>
    <scope>NUCLEOTIDE SEQUENCE [LARGE SCALE GENOMIC DNA]</scope>
    <source>
        <strain evidence="11 12">CBS 207.34</strain>
    </source>
</reference>
<keyword evidence="12" id="KW-1185">Reference proteome</keyword>
<dbReference type="EMBL" id="KV749057">
    <property type="protein sequence ID" value="OCL11364.1"/>
    <property type="molecule type" value="Genomic_DNA"/>
</dbReference>
<feature type="domain" description="L-type lectin-like" evidence="10">
    <location>
        <begin position="31"/>
        <end position="241"/>
    </location>
</feature>
<dbReference type="Gene3D" id="2.60.120.200">
    <property type="match status" value="1"/>
</dbReference>
<comment type="subcellular location">
    <subcellularLocation>
        <location evidence="1">Membrane</location>
        <topology evidence="1">Single-pass type I membrane protein</topology>
    </subcellularLocation>
</comment>
<evidence type="ECO:0000256" key="3">
    <source>
        <dbReference type="ARBA" id="ARBA00022729"/>
    </source>
</evidence>
<dbReference type="GO" id="GO:0005789">
    <property type="term" value="C:endoplasmic reticulum membrane"/>
    <property type="evidence" value="ECO:0007669"/>
    <property type="project" value="TreeGrafter"/>
</dbReference>
<evidence type="ECO:0000256" key="9">
    <source>
        <dbReference type="SAM" id="SignalP"/>
    </source>
</evidence>
<keyword evidence="6" id="KW-0175">Coiled coil</keyword>
<evidence type="ECO:0000256" key="4">
    <source>
        <dbReference type="ARBA" id="ARBA00022989"/>
    </source>
</evidence>
<dbReference type="InterPro" id="IPR013320">
    <property type="entry name" value="ConA-like_dom_sf"/>
</dbReference>
<dbReference type="InterPro" id="IPR005052">
    <property type="entry name" value="Lectin_leg"/>
</dbReference>
<dbReference type="Pfam" id="PF03388">
    <property type="entry name" value="Lectin_leg-like"/>
    <property type="match status" value="1"/>
</dbReference>
<protein>
    <submittedName>
        <fullName evidence="11">Concanavalin A-like lectin/glucanase</fullName>
    </submittedName>
</protein>
<evidence type="ECO:0000256" key="2">
    <source>
        <dbReference type="ARBA" id="ARBA00022692"/>
    </source>
</evidence>
<dbReference type="OrthoDB" id="10265193at2759"/>
<gene>
    <name evidence="11" type="ORF">AOQ84DRAFT_287370</name>
</gene>
<dbReference type="AlphaFoldDB" id="A0A8E2F6J7"/>
<dbReference type="GO" id="GO:0030134">
    <property type="term" value="C:COPII-coated ER to Golgi transport vesicle"/>
    <property type="evidence" value="ECO:0007669"/>
    <property type="project" value="TreeGrafter"/>
</dbReference>
<evidence type="ECO:0000256" key="6">
    <source>
        <dbReference type="SAM" id="Coils"/>
    </source>
</evidence>
<dbReference type="GO" id="GO:0005537">
    <property type="term" value="F:D-mannose binding"/>
    <property type="evidence" value="ECO:0007669"/>
    <property type="project" value="TreeGrafter"/>
</dbReference>
<feature type="coiled-coil region" evidence="6">
    <location>
        <begin position="300"/>
        <end position="359"/>
    </location>
</feature>
<dbReference type="SUPFAM" id="SSF49899">
    <property type="entry name" value="Concanavalin A-like lectins/glucanases"/>
    <property type="match status" value="1"/>
</dbReference>
<keyword evidence="11" id="KW-0430">Lectin</keyword>
<keyword evidence="2 8" id="KW-0812">Transmembrane</keyword>
<evidence type="ECO:0000256" key="5">
    <source>
        <dbReference type="ARBA" id="ARBA00023136"/>
    </source>
</evidence>
<feature type="region of interest" description="Disordered" evidence="7">
    <location>
        <begin position="242"/>
        <end position="277"/>
    </location>
</feature>
<dbReference type="GO" id="GO:0000139">
    <property type="term" value="C:Golgi membrane"/>
    <property type="evidence" value="ECO:0007669"/>
    <property type="project" value="TreeGrafter"/>
</dbReference>
<dbReference type="GO" id="GO:0006888">
    <property type="term" value="P:endoplasmic reticulum to Golgi vesicle-mediated transport"/>
    <property type="evidence" value="ECO:0007669"/>
    <property type="project" value="TreeGrafter"/>
</dbReference>
<dbReference type="PROSITE" id="PS51328">
    <property type="entry name" value="L_LECTIN_LIKE"/>
    <property type="match status" value="1"/>
</dbReference>
<evidence type="ECO:0000313" key="12">
    <source>
        <dbReference type="Proteomes" id="UP000250140"/>
    </source>
</evidence>
<dbReference type="InterPro" id="IPR035661">
    <property type="entry name" value="EMP46/EMP47_N"/>
</dbReference>
<evidence type="ECO:0000313" key="11">
    <source>
        <dbReference type="EMBL" id="OCL11364.1"/>
    </source>
</evidence>
<feature type="chain" id="PRO_5034052273" evidence="9">
    <location>
        <begin position="24"/>
        <end position="435"/>
    </location>
</feature>